<dbReference type="PROSITE" id="PS50109">
    <property type="entry name" value="HIS_KIN"/>
    <property type="match status" value="1"/>
</dbReference>
<dbReference type="GO" id="GO:0000155">
    <property type="term" value="F:phosphorelay sensor kinase activity"/>
    <property type="evidence" value="ECO:0007669"/>
    <property type="project" value="InterPro"/>
</dbReference>
<dbReference type="PANTHER" id="PTHR45436:SF5">
    <property type="entry name" value="SENSOR HISTIDINE KINASE TRCS"/>
    <property type="match status" value="1"/>
</dbReference>
<reference evidence="14" key="1">
    <citation type="submission" date="2020-05" db="EMBL/GenBank/DDBJ databases">
        <authorList>
            <person name="Chiriac C."/>
            <person name="Salcher M."/>
            <person name="Ghai R."/>
            <person name="Kavagutti S V."/>
        </authorList>
    </citation>
    <scope>NUCLEOTIDE SEQUENCE</scope>
</reference>
<dbReference type="Pfam" id="PF00672">
    <property type="entry name" value="HAMP"/>
    <property type="match status" value="1"/>
</dbReference>
<evidence type="ECO:0000256" key="1">
    <source>
        <dbReference type="ARBA" id="ARBA00000085"/>
    </source>
</evidence>
<dbReference type="PRINTS" id="PR00344">
    <property type="entry name" value="BCTRLSENSOR"/>
</dbReference>
<keyword evidence="5" id="KW-0808">Transferase</keyword>
<dbReference type="InterPro" id="IPR004358">
    <property type="entry name" value="Sig_transdc_His_kin-like_C"/>
</dbReference>
<evidence type="ECO:0000256" key="9">
    <source>
        <dbReference type="ARBA" id="ARBA00023012"/>
    </source>
</evidence>
<dbReference type="Gene3D" id="1.10.287.130">
    <property type="match status" value="1"/>
</dbReference>
<evidence type="ECO:0000256" key="7">
    <source>
        <dbReference type="ARBA" id="ARBA00022777"/>
    </source>
</evidence>
<proteinExistence type="predicted"/>
<dbReference type="SUPFAM" id="SSF158472">
    <property type="entry name" value="HAMP domain-like"/>
    <property type="match status" value="1"/>
</dbReference>
<dbReference type="FunFam" id="1.10.287.130:FF:000001">
    <property type="entry name" value="Two-component sensor histidine kinase"/>
    <property type="match status" value="1"/>
</dbReference>
<sequence length="493" mass="52729">MRNPLATWSLRRRLTLGILILTAAGYVISGVIAQQALKGYLLHQVDSQLVALSGGSLPRVAAFGIADTDDWEENREERRKNGPLRIGTPLQRIPTSTSITLLDSDGVVLAELGGDLNSSPIANYLGGLSMSDVAALNGEAFTVEGTREDFRAIAAILPSGAGSVVAAQSLGDLNRTIDRLGLLFLLIGLLLLTLIAVATRLVVRIGMRPLKDVEVTAGEIAGGNLSVRMPDANPDTEVGRLVTALNAMLSRIESSFAARLESENRLRRFVADASHELRTPITAIRGFSELYRQGAIQEGEPTKNLVARIEGESVRMSTLVEDLLLLARLDQAREMEMKPLNLVEIAETVLSSARVSAPNHLIEFNHPGQEIFILGDAPRVHQVIANLLANASVHTPSGSKINLSIFQDASGVHVSVSDNGPGLSLDAQSKIFQRFYRADPSRARVDGEGSGLGLSIVDAVMRAHGGSVSVQSELGQGATFTLFFPISSLEIES</sequence>
<evidence type="ECO:0000256" key="4">
    <source>
        <dbReference type="ARBA" id="ARBA00022553"/>
    </source>
</evidence>
<dbReference type="Pfam" id="PF02518">
    <property type="entry name" value="HATPase_c"/>
    <property type="match status" value="1"/>
</dbReference>
<name>A0A6J6DPN6_9ZZZZ</name>
<dbReference type="Gene3D" id="3.30.565.10">
    <property type="entry name" value="Histidine kinase-like ATPase, C-terminal domain"/>
    <property type="match status" value="1"/>
</dbReference>
<keyword evidence="10 11" id="KW-0472">Membrane</keyword>
<dbReference type="InterPro" id="IPR036890">
    <property type="entry name" value="HATPase_C_sf"/>
</dbReference>
<dbReference type="InterPro" id="IPR003660">
    <property type="entry name" value="HAMP_dom"/>
</dbReference>
<keyword evidence="9" id="KW-0902">Two-component regulatory system</keyword>
<dbReference type="FunFam" id="3.30.565.10:FF:000006">
    <property type="entry name" value="Sensor histidine kinase WalK"/>
    <property type="match status" value="1"/>
</dbReference>
<comment type="subcellular location">
    <subcellularLocation>
        <location evidence="2">Membrane</location>
    </subcellularLocation>
</comment>
<evidence type="ECO:0000256" key="6">
    <source>
        <dbReference type="ARBA" id="ARBA00022692"/>
    </source>
</evidence>
<dbReference type="CDD" id="cd00075">
    <property type="entry name" value="HATPase"/>
    <property type="match status" value="1"/>
</dbReference>
<dbReference type="InterPro" id="IPR005467">
    <property type="entry name" value="His_kinase_dom"/>
</dbReference>
<keyword evidence="4" id="KW-0597">Phosphoprotein</keyword>
<dbReference type="CDD" id="cd00082">
    <property type="entry name" value="HisKA"/>
    <property type="match status" value="1"/>
</dbReference>
<dbReference type="GO" id="GO:0005886">
    <property type="term" value="C:plasma membrane"/>
    <property type="evidence" value="ECO:0007669"/>
    <property type="project" value="TreeGrafter"/>
</dbReference>
<dbReference type="SMART" id="SM00387">
    <property type="entry name" value="HATPase_c"/>
    <property type="match status" value="1"/>
</dbReference>
<organism evidence="14">
    <name type="scientific">freshwater metagenome</name>
    <dbReference type="NCBI Taxonomy" id="449393"/>
    <lineage>
        <taxon>unclassified sequences</taxon>
        <taxon>metagenomes</taxon>
        <taxon>ecological metagenomes</taxon>
    </lineage>
</organism>
<gene>
    <name evidence="14" type="ORF">UFOPK1683_00342</name>
</gene>
<accession>A0A6J6DPN6</accession>
<dbReference type="PROSITE" id="PS50885">
    <property type="entry name" value="HAMP"/>
    <property type="match status" value="1"/>
</dbReference>
<protein>
    <recommendedName>
        <fullName evidence="3">histidine kinase</fullName>
        <ecNumber evidence="3">2.7.13.3</ecNumber>
    </recommendedName>
</protein>
<evidence type="ECO:0000256" key="2">
    <source>
        <dbReference type="ARBA" id="ARBA00004370"/>
    </source>
</evidence>
<dbReference type="Pfam" id="PF00512">
    <property type="entry name" value="HisKA"/>
    <property type="match status" value="1"/>
</dbReference>
<evidence type="ECO:0000259" key="13">
    <source>
        <dbReference type="PROSITE" id="PS50885"/>
    </source>
</evidence>
<dbReference type="AlphaFoldDB" id="A0A6J6DPN6"/>
<evidence type="ECO:0000256" key="10">
    <source>
        <dbReference type="ARBA" id="ARBA00023136"/>
    </source>
</evidence>
<dbReference type="EMBL" id="CAEZTL010000019">
    <property type="protein sequence ID" value="CAB4564889.1"/>
    <property type="molecule type" value="Genomic_DNA"/>
</dbReference>
<comment type="catalytic activity">
    <reaction evidence="1">
        <text>ATP + protein L-histidine = ADP + protein N-phospho-L-histidine.</text>
        <dbReference type="EC" id="2.7.13.3"/>
    </reaction>
</comment>
<dbReference type="PANTHER" id="PTHR45436">
    <property type="entry name" value="SENSOR HISTIDINE KINASE YKOH"/>
    <property type="match status" value="1"/>
</dbReference>
<dbReference type="Gene3D" id="6.10.340.10">
    <property type="match status" value="1"/>
</dbReference>
<dbReference type="InterPro" id="IPR003661">
    <property type="entry name" value="HisK_dim/P_dom"/>
</dbReference>
<dbReference type="InterPro" id="IPR050428">
    <property type="entry name" value="TCS_sensor_his_kinase"/>
</dbReference>
<keyword evidence="8 11" id="KW-1133">Transmembrane helix</keyword>
<dbReference type="EC" id="2.7.13.3" evidence="3"/>
<evidence type="ECO:0000256" key="8">
    <source>
        <dbReference type="ARBA" id="ARBA00022989"/>
    </source>
</evidence>
<keyword evidence="7" id="KW-0418">Kinase</keyword>
<feature type="domain" description="Histidine kinase" evidence="12">
    <location>
        <begin position="272"/>
        <end position="488"/>
    </location>
</feature>
<dbReference type="SUPFAM" id="SSF55874">
    <property type="entry name" value="ATPase domain of HSP90 chaperone/DNA topoisomerase II/histidine kinase"/>
    <property type="match status" value="1"/>
</dbReference>
<keyword evidence="6 11" id="KW-0812">Transmembrane</keyword>
<dbReference type="CDD" id="cd06225">
    <property type="entry name" value="HAMP"/>
    <property type="match status" value="1"/>
</dbReference>
<dbReference type="SMART" id="SM00304">
    <property type="entry name" value="HAMP"/>
    <property type="match status" value="1"/>
</dbReference>
<dbReference type="InterPro" id="IPR036097">
    <property type="entry name" value="HisK_dim/P_sf"/>
</dbReference>
<dbReference type="SUPFAM" id="SSF47384">
    <property type="entry name" value="Homodimeric domain of signal transducing histidine kinase"/>
    <property type="match status" value="1"/>
</dbReference>
<evidence type="ECO:0000313" key="14">
    <source>
        <dbReference type="EMBL" id="CAB4564889.1"/>
    </source>
</evidence>
<evidence type="ECO:0000256" key="3">
    <source>
        <dbReference type="ARBA" id="ARBA00012438"/>
    </source>
</evidence>
<feature type="transmembrane region" description="Helical" evidence="11">
    <location>
        <begin position="180"/>
        <end position="203"/>
    </location>
</feature>
<feature type="domain" description="HAMP" evidence="13">
    <location>
        <begin position="204"/>
        <end position="257"/>
    </location>
</feature>
<evidence type="ECO:0000259" key="12">
    <source>
        <dbReference type="PROSITE" id="PS50109"/>
    </source>
</evidence>
<evidence type="ECO:0000256" key="11">
    <source>
        <dbReference type="SAM" id="Phobius"/>
    </source>
</evidence>
<dbReference type="SMART" id="SM00388">
    <property type="entry name" value="HisKA"/>
    <property type="match status" value="1"/>
</dbReference>
<evidence type="ECO:0000256" key="5">
    <source>
        <dbReference type="ARBA" id="ARBA00022679"/>
    </source>
</evidence>
<dbReference type="InterPro" id="IPR003594">
    <property type="entry name" value="HATPase_dom"/>
</dbReference>